<organism evidence="1">
    <name type="scientific">hydrothermal vent metagenome</name>
    <dbReference type="NCBI Taxonomy" id="652676"/>
    <lineage>
        <taxon>unclassified sequences</taxon>
        <taxon>metagenomes</taxon>
        <taxon>ecological metagenomes</taxon>
    </lineage>
</organism>
<dbReference type="AlphaFoldDB" id="A0A3B0SAB5"/>
<name>A0A3B0SAB5_9ZZZZ</name>
<dbReference type="EMBL" id="UOEC01000146">
    <property type="protein sequence ID" value="VAV97448.1"/>
    <property type="molecule type" value="Genomic_DNA"/>
</dbReference>
<dbReference type="Gene3D" id="1.20.120.1490">
    <property type="match status" value="1"/>
</dbReference>
<protein>
    <submittedName>
        <fullName evidence="1">Uncharacterized protein</fullName>
    </submittedName>
</protein>
<gene>
    <name evidence="1" type="ORF">MNBD_ALPHA08-1874</name>
</gene>
<accession>A0A3B0SAB5</accession>
<proteinExistence type="predicted"/>
<sequence>MRTTFALLITTGLTLATSAQTSIAQTSSNQKSKYAGQENRALKSLSAKEITEFEQGEGMGMAKVAELNGVPGPTHLLKIKDKIGLTTAQAAKVQSLFDQMKVDAIVLGKQVIAQEYELEKRFQTDIPNADQLKTILTRLGATRAQLRFVHLATHLQTMKILTDTQIASYNQLRGYSPKDPCANIPAGRDAEMWKKHNGCE</sequence>
<reference evidence="1" key="1">
    <citation type="submission" date="2018-06" db="EMBL/GenBank/DDBJ databases">
        <authorList>
            <person name="Zhirakovskaya E."/>
        </authorList>
    </citation>
    <scope>NUCLEOTIDE SEQUENCE</scope>
</reference>
<evidence type="ECO:0000313" key="1">
    <source>
        <dbReference type="EMBL" id="VAV97448.1"/>
    </source>
</evidence>